<feature type="region of interest" description="Disordered" evidence="1">
    <location>
        <begin position="30"/>
        <end position="56"/>
    </location>
</feature>
<comment type="caution">
    <text evidence="2">The sequence shown here is derived from an EMBL/GenBank/DDBJ whole genome shotgun (WGS) entry which is preliminary data.</text>
</comment>
<name>A0A822XQ94_NELNU</name>
<proteinExistence type="predicted"/>
<dbReference type="AlphaFoldDB" id="A0A822XQ94"/>
<reference evidence="2 3" key="1">
    <citation type="journal article" date="2020" name="Mol. Biol. Evol.">
        <title>Distinct Expression and Methylation Patterns for Genes with Different Fates following a Single Whole-Genome Duplication in Flowering Plants.</title>
        <authorList>
            <person name="Shi T."/>
            <person name="Rahmani R.S."/>
            <person name="Gugger P.F."/>
            <person name="Wang M."/>
            <person name="Li H."/>
            <person name="Zhang Y."/>
            <person name="Li Z."/>
            <person name="Wang Q."/>
            <person name="Van de Peer Y."/>
            <person name="Marchal K."/>
            <person name="Chen J."/>
        </authorList>
    </citation>
    <scope>NUCLEOTIDE SEQUENCE [LARGE SCALE GENOMIC DNA]</scope>
    <source>
        <tissue evidence="2">Leaf</tissue>
    </source>
</reference>
<evidence type="ECO:0000313" key="2">
    <source>
        <dbReference type="EMBL" id="DAD21106.1"/>
    </source>
</evidence>
<evidence type="ECO:0000256" key="1">
    <source>
        <dbReference type="SAM" id="MobiDB-lite"/>
    </source>
</evidence>
<protein>
    <submittedName>
        <fullName evidence="2">Uncharacterized protein</fullName>
    </submittedName>
</protein>
<accession>A0A822XQ94</accession>
<dbReference type="EMBL" id="DUZY01000001">
    <property type="protein sequence ID" value="DAD21106.1"/>
    <property type="molecule type" value="Genomic_DNA"/>
</dbReference>
<organism evidence="2 3">
    <name type="scientific">Nelumbo nucifera</name>
    <name type="common">Sacred lotus</name>
    <dbReference type="NCBI Taxonomy" id="4432"/>
    <lineage>
        <taxon>Eukaryota</taxon>
        <taxon>Viridiplantae</taxon>
        <taxon>Streptophyta</taxon>
        <taxon>Embryophyta</taxon>
        <taxon>Tracheophyta</taxon>
        <taxon>Spermatophyta</taxon>
        <taxon>Magnoliopsida</taxon>
        <taxon>Proteales</taxon>
        <taxon>Nelumbonaceae</taxon>
        <taxon>Nelumbo</taxon>
    </lineage>
</organism>
<evidence type="ECO:0000313" key="3">
    <source>
        <dbReference type="Proteomes" id="UP000607653"/>
    </source>
</evidence>
<dbReference type="Proteomes" id="UP000607653">
    <property type="component" value="Unassembled WGS sequence"/>
</dbReference>
<keyword evidence="3" id="KW-1185">Reference proteome</keyword>
<gene>
    <name evidence="2" type="ORF">HUJ06_022569</name>
</gene>
<sequence length="56" mass="6208">MSELRQRNGRDRFSSQTTIVDIEFDPIGSDGAPLAGFQSSEYQQPVFGEQLSNRGS</sequence>